<accession>A0A314XJ73</accession>
<dbReference type="PROSITE" id="PS51375">
    <property type="entry name" value="PPR"/>
    <property type="match status" value="4"/>
</dbReference>
<evidence type="ECO:0000313" key="5">
    <source>
        <dbReference type="EMBL" id="PQP94294.1"/>
    </source>
</evidence>
<dbReference type="InterPro" id="IPR046848">
    <property type="entry name" value="E_motif"/>
</dbReference>
<evidence type="ECO:0000259" key="4">
    <source>
        <dbReference type="Pfam" id="PF14432"/>
    </source>
</evidence>
<feature type="repeat" description="PPR" evidence="3">
    <location>
        <begin position="345"/>
        <end position="379"/>
    </location>
</feature>
<dbReference type="InterPro" id="IPR011990">
    <property type="entry name" value="TPR-like_helical_dom_sf"/>
</dbReference>
<comment type="similarity">
    <text evidence="1">Belongs to the PPR family. PCMP-H subfamily.</text>
</comment>
<dbReference type="Gene3D" id="1.25.40.10">
    <property type="entry name" value="Tetratricopeptide repeat domain"/>
    <property type="match status" value="3"/>
</dbReference>
<feature type="repeat" description="PPR" evidence="3">
    <location>
        <begin position="380"/>
        <end position="415"/>
    </location>
</feature>
<gene>
    <name evidence="5" type="ORF">Pyn_04364</name>
</gene>
<dbReference type="Pfam" id="PF12854">
    <property type="entry name" value="PPR_1"/>
    <property type="match status" value="1"/>
</dbReference>
<dbReference type="GO" id="GO:0008270">
    <property type="term" value="F:zinc ion binding"/>
    <property type="evidence" value="ECO:0007669"/>
    <property type="project" value="InterPro"/>
</dbReference>
<dbReference type="Pfam" id="PF20431">
    <property type="entry name" value="E_motif"/>
    <property type="match status" value="1"/>
</dbReference>
<dbReference type="Pfam" id="PF14432">
    <property type="entry name" value="DYW_deaminase"/>
    <property type="match status" value="1"/>
</dbReference>
<dbReference type="InterPro" id="IPR046960">
    <property type="entry name" value="PPR_At4g14850-like_plant"/>
</dbReference>
<dbReference type="SUPFAM" id="SSF48452">
    <property type="entry name" value="TPR-like"/>
    <property type="match status" value="1"/>
</dbReference>
<evidence type="ECO:0000313" key="6">
    <source>
        <dbReference type="Proteomes" id="UP000250321"/>
    </source>
</evidence>
<dbReference type="Proteomes" id="UP000250321">
    <property type="component" value="Unassembled WGS sequence"/>
</dbReference>
<dbReference type="GO" id="GO:0003729">
    <property type="term" value="F:mRNA binding"/>
    <property type="evidence" value="ECO:0007669"/>
    <property type="project" value="UniProtKB-ARBA"/>
</dbReference>
<dbReference type="FunFam" id="1.25.40.10:FF:001389">
    <property type="entry name" value="Pentatricopeptide repeat-containing protein At3g14330"/>
    <property type="match status" value="1"/>
</dbReference>
<dbReference type="PANTHER" id="PTHR47926:SF471">
    <property type="entry name" value="DYW DOMAIN-CONTAINING PROTEIN"/>
    <property type="match status" value="1"/>
</dbReference>
<dbReference type="OrthoDB" id="1143154at2759"/>
<reference evidence="5 6" key="1">
    <citation type="submission" date="2018-02" db="EMBL/GenBank/DDBJ databases">
        <title>Draft genome of wild Prunus yedoensis var. nudiflora.</title>
        <authorList>
            <person name="Baek S."/>
            <person name="Kim J.-H."/>
            <person name="Choi K."/>
            <person name="Kim G.-B."/>
            <person name="Cho A."/>
            <person name="Jang H."/>
            <person name="Shin C.-H."/>
            <person name="Yu H.-J."/>
            <person name="Mun J.-H."/>
        </authorList>
    </citation>
    <scope>NUCLEOTIDE SEQUENCE [LARGE SCALE GENOMIC DNA]</scope>
    <source>
        <strain evidence="6">cv. Jeju island</strain>
        <tissue evidence="5">Leaf</tissue>
    </source>
</reference>
<proteinExistence type="inferred from homology"/>
<organism evidence="5 6">
    <name type="scientific">Prunus yedoensis var. nudiflora</name>
    <dbReference type="NCBI Taxonomy" id="2094558"/>
    <lineage>
        <taxon>Eukaryota</taxon>
        <taxon>Viridiplantae</taxon>
        <taxon>Streptophyta</taxon>
        <taxon>Embryophyta</taxon>
        <taxon>Tracheophyta</taxon>
        <taxon>Spermatophyta</taxon>
        <taxon>Magnoliopsida</taxon>
        <taxon>eudicotyledons</taxon>
        <taxon>Gunneridae</taxon>
        <taxon>Pentapetalae</taxon>
        <taxon>rosids</taxon>
        <taxon>fabids</taxon>
        <taxon>Rosales</taxon>
        <taxon>Rosaceae</taxon>
        <taxon>Amygdaloideae</taxon>
        <taxon>Amygdaleae</taxon>
        <taxon>Prunus</taxon>
    </lineage>
</organism>
<dbReference type="Pfam" id="PF13041">
    <property type="entry name" value="PPR_2"/>
    <property type="match status" value="1"/>
</dbReference>
<comment type="caution">
    <text evidence="5">The sequence shown here is derived from an EMBL/GenBank/DDBJ whole genome shotgun (WGS) entry which is preliminary data.</text>
</comment>
<evidence type="ECO:0000256" key="1">
    <source>
        <dbReference type="ARBA" id="ARBA00006643"/>
    </source>
</evidence>
<keyword evidence="2" id="KW-0677">Repeat</keyword>
<dbReference type="FunFam" id="1.25.40.10:FF:000031">
    <property type="entry name" value="Pentatricopeptide repeat-containing protein mitochondrial"/>
    <property type="match status" value="1"/>
</dbReference>
<feature type="repeat" description="PPR" evidence="3">
    <location>
        <begin position="314"/>
        <end position="344"/>
    </location>
</feature>
<evidence type="ECO:0000256" key="3">
    <source>
        <dbReference type="PROSITE-ProRule" id="PRU00708"/>
    </source>
</evidence>
<dbReference type="EMBL" id="PJQY01002356">
    <property type="protein sequence ID" value="PQP94294.1"/>
    <property type="molecule type" value="Genomic_DNA"/>
</dbReference>
<dbReference type="FunFam" id="1.25.40.10:FF:000987">
    <property type="entry name" value="Pentatricopeptide repeat-containing protein At3g14330"/>
    <property type="match status" value="1"/>
</dbReference>
<dbReference type="GO" id="GO:0009451">
    <property type="term" value="P:RNA modification"/>
    <property type="evidence" value="ECO:0007669"/>
    <property type="project" value="InterPro"/>
</dbReference>
<dbReference type="InterPro" id="IPR002885">
    <property type="entry name" value="PPR_rpt"/>
</dbReference>
<protein>
    <submittedName>
        <fullName evidence="5">Pentatricopeptide repeat-containing protein</fullName>
    </submittedName>
</protein>
<evidence type="ECO:0000256" key="2">
    <source>
        <dbReference type="ARBA" id="ARBA00022737"/>
    </source>
</evidence>
<dbReference type="PANTHER" id="PTHR47926">
    <property type="entry name" value="PENTATRICOPEPTIDE REPEAT-CONTAINING PROTEIN"/>
    <property type="match status" value="1"/>
</dbReference>
<dbReference type="STRING" id="2094558.A0A314XJ73"/>
<feature type="domain" description="DYW" evidence="4">
    <location>
        <begin position="561"/>
        <end position="653"/>
    </location>
</feature>
<name>A0A314XJ73_PRUYE</name>
<dbReference type="FunFam" id="1.25.40.10:FF:000366">
    <property type="entry name" value="Pentatricopeptide (PPR) repeat-containing protein"/>
    <property type="match status" value="1"/>
</dbReference>
<keyword evidence="6" id="KW-1185">Reference proteome</keyword>
<dbReference type="InterPro" id="IPR032867">
    <property type="entry name" value="DYW_dom"/>
</dbReference>
<dbReference type="Pfam" id="PF01535">
    <property type="entry name" value="PPR"/>
    <property type="match status" value="4"/>
</dbReference>
<dbReference type="AlphaFoldDB" id="A0A314XJ73"/>
<feature type="repeat" description="PPR" evidence="3">
    <location>
        <begin position="244"/>
        <end position="278"/>
    </location>
</feature>
<dbReference type="NCBIfam" id="TIGR00756">
    <property type="entry name" value="PPR"/>
    <property type="match status" value="4"/>
</dbReference>
<sequence>MIAAISLSTNIPAASTNITVTSGPNGTQKHSKPLTSTLKWLAKSGKLDEALHLIESSPSRLTFTELDVEAYSLLLHTCISRKSLEHGQRLYLQLLLPKDRGNNHSLRHNPTLKSKLITLYSVCGRMDEARSVFEDGLEDEQVPVSVWVAMAIGYLRNGYLVEALLVYCDMLIRFVQPGNFAFSMALKACAELPELRVGRAVHAQIVKSIEEPDQVVNNALLRLYAENGCSVEVFRVFDTMPERNVVSWNSLIASFARRDQVFESLDSFRRMQGEGMGFSWVTLTTILPVCGRLTALNCGKEIHAQIVKSTKRPDVPVLNSLIDMYAKSGEIDYCKRVFERMQSKDLTSWNTLLTGYANNGFIEEGMKLFDLMIESGVRPDGVTFIALLSGCSHAGLTDEGRRLFNKMKLVYGVSPTVEHYACLVDLLGRAGRIKEALDVVERMPMKPTGSIWGSLLNSCRLQGNVCLAECAAKELFELEPTNPGNYVMLSNVYANAGMWNGVNRVRELMKHRGIKKDAGCSWVQIRNRIHTFLAGGGFEFRNSAEFKKVWNELTDAMKELGYILDTSVVLHDVNEETKAMWVCGHSERVAVTFALVHTAAGMPIRITKNIRICADCHSWVKLVSVITGRLIVLRDTNRFHHFKGGECSCKDHW</sequence>